<evidence type="ECO:0000256" key="12">
    <source>
        <dbReference type="ARBA" id="ARBA00023170"/>
    </source>
</evidence>
<dbReference type="SUPFAM" id="SSF56935">
    <property type="entry name" value="Porins"/>
    <property type="match status" value="1"/>
</dbReference>
<dbReference type="Pfam" id="PF00593">
    <property type="entry name" value="TonB_dep_Rec_b-barrel"/>
    <property type="match status" value="1"/>
</dbReference>
<evidence type="ECO:0000256" key="6">
    <source>
        <dbReference type="ARBA" id="ARBA00022692"/>
    </source>
</evidence>
<feature type="domain" description="TonB-dependent receptor-like beta-barrel" evidence="16">
    <location>
        <begin position="272"/>
        <end position="695"/>
    </location>
</feature>
<dbReference type="RefSeq" id="WP_067554868.1">
    <property type="nucleotide sequence ID" value="NZ_LPXN01000098.1"/>
</dbReference>
<feature type="domain" description="TonB-dependent receptor plug" evidence="17">
    <location>
        <begin position="89"/>
        <end position="192"/>
    </location>
</feature>
<dbReference type="Gene3D" id="2.170.130.10">
    <property type="entry name" value="TonB-dependent receptor, plug domain"/>
    <property type="match status" value="1"/>
</dbReference>
<dbReference type="AlphaFoldDB" id="A0A154W7E1"/>
<evidence type="ECO:0000256" key="11">
    <source>
        <dbReference type="ARBA" id="ARBA00023136"/>
    </source>
</evidence>
<dbReference type="GO" id="GO:0015344">
    <property type="term" value="F:siderophore uptake transmembrane transporter activity"/>
    <property type="evidence" value="ECO:0007669"/>
    <property type="project" value="TreeGrafter"/>
</dbReference>
<dbReference type="InterPro" id="IPR000531">
    <property type="entry name" value="Beta-barrel_TonB"/>
</dbReference>
<evidence type="ECO:0000256" key="1">
    <source>
        <dbReference type="ARBA" id="ARBA00004571"/>
    </source>
</evidence>
<keyword evidence="9" id="KW-0406">Ion transport</keyword>
<evidence type="ECO:0000313" key="19">
    <source>
        <dbReference type="Proteomes" id="UP000076400"/>
    </source>
</evidence>
<dbReference type="OrthoDB" id="9760333at2"/>
<evidence type="ECO:0000259" key="16">
    <source>
        <dbReference type="Pfam" id="PF00593"/>
    </source>
</evidence>
<evidence type="ECO:0000256" key="13">
    <source>
        <dbReference type="ARBA" id="ARBA00023237"/>
    </source>
</evidence>
<evidence type="ECO:0000256" key="15">
    <source>
        <dbReference type="RuleBase" id="RU003357"/>
    </source>
</evidence>
<dbReference type="Proteomes" id="UP000076400">
    <property type="component" value="Unassembled WGS sequence"/>
</dbReference>
<evidence type="ECO:0008006" key="20">
    <source>
        <dbReference type="Google" id="ProtNLM"/>
    </source>
</evidence>
<dbReference type="GO" id="GO:0038023">
    <property type="term" value="F:signaling receptor activity"/>
    <property type="evidence" value="ECO:0007669"/>
    <property type="project" value="InterPro"/>
</dbReference>
<reference evidence="18 19" key="1">
    <citation type="submission" date="2015-12" db="EMBL/GenBank/DDBJ databases">
        <title>Genome sequence of Oceanibaculum pacificum MCCC 1A02656.</title>
        <authorList>
            <person name="Lu L."/>
            <person name="Lai Q."/>
            <person name="Shao Z."/>
            <person name="Qian P."/>
        </authorList>
    </citation>
    <scope>NUCLEOTIDE SEQUENCE [LARGE SCALE GENOMIC DNA]</scope>
    <source>
        <strain evidence="18 19">MCCC 1A02656</strain>
    </source>
</reference>
<dbReference type="PANTHER" id="PTHR32552">
    <property type="entry name" value="FERRICHROME IRON RECEPTOR-RELATED"/>
    <property type="match status" value="1"/>
</dbReference>
<dbReference type="InterPro" id="IPR012910">
    <property type="entry name" value="Plug_dom"/>
</dbReference>
<evidence type="ECO:0000313" key="18">
    <source>
        <dbReference type="EMBL" id="KZD09421.1"/>
    </source>
</evidence>
<dbReference type="GO" id="GO:0015891">
    <property type="term" value="P:siderophore transport"/>
    <property type="evidence" value="ECO:0007669"/>
    <property type="project" value="InterPro"/>
</dbReference>
<evidence type="ECO:0000256" key="4">
    <source>
        <dbReference type="ARBA" id="ARBA00022452"/>
    </source>
</evidence>
<accession>A0A154W7E1</accession>
<keyword evidence="19" id="KW-1185">Reference proteome</keyword>
<dbReference type="FunFam" id="2.40.170.20:FF:000005">
    <property type="entry name" value="TonB-dependent siderophore receptor"/>
    <property type="match status" value="1"/>
</dbReference>
<dbReference type="InterPro" id="IPR037066">
    <property type="entry name" value="Plug_dom_sf"/>
</dbReference>
<evidence type="ECO:0000256" key="2">
    <source>
        <dbReference type="ARBA" id="ARBA00009810"/>
    </source>
</evidence>
<dbReference type="Gene3D" id="2.40.170.20">
    <property type="entry name" value="TonB-dependent receptor, beta-barrel domain"/>
    <property type="match status" value="1"/>
</dbReference>
<dbReference type="GO" id="GO:0009279">
    <property type="term" value="C:cell outer membrane"/>
    <property type="evidence" value="ECO:0007669"/>
    <property type="project" value="UniProtKB-SubCell"/>
</dbReference>
<keyword evidence="7" id="KW-0732">Signal</keyword>
<evidence type="ECO:0000256" key="8">
    <source>
        <dbReference type="ARBA" id="ARBA00023004"/>
    </source>
</evidence>
<proteinExistence type="inferred from homology"/>
<evidence type="ECO:0000256" key="5">
    <source>
        <dbReference type="ARBA" id="ARBA00022496"/>
    </source>
</evidence>
<dbReference type="InterPro" id="IPR010105">
    <property type="entry name" value="TonB_sidphr_rcpt"/>
</dbReference>
<dbReference type="EMBL" id="LPXN01000098">
    <property type="protein sequence ID" value="KZD09421.1"/>
    <property type="molecule type" value="Genomic_DNA"/>
</dbReference>
<keyword evidence="5" id="KW-0410">Iron transport</keyword>
<comment type="caution">
    <text evidence="18">The sequence shown here is derived from an EMBL/GenBank/DDBJ whole genome shotgun (WGS) entry which is preliminary data.</text>
</comment>
<keyword evidence="3 14" id="KW-0813">Transport</keyword>
<dbReference type="InterPro" id="IPR036942">
    <property type="entry name" value="Beta-barrel_TonB_sf"/>
</dbReference>
<keyword evidence="6 14" id="KW-0812">Transmembrane</keyword>
<keyword evidence="13 14" id="KW-0998">Cell outer membrane</keyword>
<name>A0A154W7E1_9PROT</name>
<sequence length="725" mass="79873">MTMRTARSGLRGALRAALLGGTAIIVCMGSPGLGLAQDAKPTEEKKDGETLELTPVQVEALRSITSYEATEGYVSYYSVAATKTDTPAIETPQSISTIGRQEIEDRGAKTMAEAVRYSPGVTVDNYGVDPRGYDSITIRGFYSSTTGSFRDGLRMDGNAFAAYTTEPYAIERIDVMRGPSGALYGQAEAGGVVDRTTKRPNADMRQEIRVEAGSWDHFQGAFDLGGKANEDGSLLFRLTGVARESNTEFDYNDGTSQDNNRLFIAPALTWKGDKTEITFLADYMKDSRSPLFNTFANETVGRTGVVAGEPGFDQFHQEQFSVGYALAHRFDDTFTFRQTARYFEVEVDYQTVSPGVLAPDNRTLNRTTFGAPDELAQAAIDNQLEARFDFKGMKHTMLFGFDYSRSVDEFSYYSGLAAPLDLINPVYTGAALPATPYLSNEQTLTQTGVYMQDQIKLDKWLLTLGGRYSWVDLDTDDLLNNTTQSFQDSAFTGRIGLTYLFDNGVAPYASFIQGFVPRQGTDLYGKPFEPEDSTQYEVGVKYQPLNYNALFTASVFHLTKTNVQTRDPSDINNTLQTGEIEVRGLELEAKAGLFKGLDLTAAYAFMDAEVTQSNDGNVGLSPVLVPEHTASLWAVYSVQQPELRGLRFGGGVRYVGSVYNDTLNTSENPDYLLVDALVGYAVNDNMTVELRATNLLDEEYTTTCAFGSCYYGPGRWVSANLTYRW</sequence>
<dbReference type="Pfam" id="PF07715">
    <property type="entry name" value="Plug"/>
    <property type="match status" value="1"/>
</dbReference>
<evidence type="ECO:0000256" key="14">
    <source>
        <dbReference type="PROSITE-ProRule" id="PRU01360"/>
    </source>
</evidence>
<organism evidence="18 19">
    <name type="scientific">Oceanibaculum pacificum</name>
    <dbReference type="NCBI Taxonomy" id="580166"/>
    <lineage>
        <taxon>Bacteria</taxon>
        <taxon>Pseudomonadati</taxon>
        <taxon>Pseudomonadota</taxon>
        <taxon>Alphaproteobacteria</taxon>
        <taxon>Rhodospirillales</taxon>
        <taxon>Oceanibaculaceae</taxon>
        <taxon>Oceanibaculum</taxon>
    </lineage>
</organism>
<dbReference type="NCBIfam" id="TIGR01783">
    <property type="entry name" value="TonB-siderophor"/>
    <property type="match status" value="1"/>
</dbReference>
<comment type="similarity">
    <text evidence="2 14 15">Belongs to the TonB-dependent receptor family.</text>
</comment>
<keyword evidence="12" id="KW-0675">Receptor</keyword>
<evidence type="ECO:0000256" key="10">
    <source>
        <dbReference type="ARBA" id="ARBA00023077"/>
    </source>
</evidence>
<protein>
    <recommendedName>
        <fullName evidence="20">Ligand-gated channel protein</fullName>
    </recommendedName>
</protein>
<dbReference type="InterPro" id="IPR039426">
    <property type="entry name" value="TonB-dep_rcpt-like"/>
</dbReference>
<keyword evidence="11 14" id="KW-0472">Membrane</keyword>
<keyword evidence="8" id="KW-0408">Iron</keyword>
<evidence type="ECO:0000256" key="3">
    <source>
        <dbReference type="ARBA" id="ARBA00022448"/>
    </source>
</evidence>
<dbReference type="PROSITE" id="PS52016">
    <property type="entry name" value="TONB_DEPENDENT_REC_3"/>
    <property type="match status" value="1"/>
</dbReference>
<gene>
    <name evidence="18" type="ORF">AUP43_07315</name>
</gene>
<evidence type="ECO:0000256" key="7">
    <source>
        <dbReference type="ARBA" id="ARBA00022729"/>
    </source>
</evidence>
<keyword evidence="10 15" id="KW-0798">TonB box</keyword>
<evidence type="ECO:0000256" key="9">
    <source>
        <dbReference type="ARBA" id="ARBA00023065"/>
    </source>
</evidence>
<dbReference type="CDD" id="cd01347">
    <property type="entry name" value="ligand_gated_channel"/>
    <property type="match status" value="1"/>
</dbReference>
<dbReference type="FunFam" id="2.170.130.10:FF:000001">
    <property type="entry name" value="Catecholate siderophore TonB-dependent receptor"/>
    <property type="match status" value="1"/>
</dbReference>
<dbReference type="PANTHER" id="PTHR32552:SF68">
    <property type="entry name" value="FERRICHROME OUTER MEMBRANE TRANSPORTER_PHAGE RECEPTOR"/>
    <property type="match status" value="1"/>
</dbReference>
<dbReference type="STRING" id="580166.AUP43_07315"/>
<comment type="subcellular location">
    <subcellularLocation>
        <location evidence="1 14">Cell outer membrane</location>
        <topology evidence="1 14">Multi-pass membrane protein</topology>
    </subcellularLocation>
</comment>
<keyword evidence="4 14" id="KW-1134">Transmembrane beta strand</keyword>
<evidence type="ECO:0000259" key="17">
    <source>
        <dbReference type="Pfam" id="PF07715"/>
    </source>
</evidence>